<evidence type="ECO:0000313" key="1">
    <source>
        <dbReference type="EMBL" id="BAQ18732.1"/>
    </source>
</evidence>
<protein>
    <submittedName>
        <fullName evidence="1">Uncharacterized protein</fullName>
    </submittedName>
</protein>
<dbReference type="HOGENOM" id="CLU_3329977_0_0_5"/>
<dbReference type="Proteomes" id="UP000031643">
    <property type="component" value="Chromosome"/>
</dbReference>
<accession>A0A0A8K874</accession>
<proteinExistence type="predicted"/>
<gene>
    <name evidence="1" type="ORF">GL4_3307</name>
</gene>
<dbReference type="KEGG" id="mcg:GL4_3307"/>
<dbReference type="AlphaFoldDB" id="A0A0A8K874"/>
<keyword evidence="2" id="KW-1185">Reference proteome</keyword>
<sequence length="38" mass="4167">MRGVHDVLVRPKSVPLLGSLLFRHMLASLLKVVGRIGT</sequence>
<dbReference type="EMBL" id="AP014648">
    <property type="protein sequence ID" value="BAQ18732.1"/>
    <property type="molecule type" value="Genomic_DNA"/>
</dbReference>
<name>A0A0A8K874_9HYPH</name>
<evidence type="ECO:0000313" key="2">
    <source>
        <dbReference type="Proteomes" id="UP000031643"/>
    </source>
</evidence>
<organism evidence="1 2">
    <name type="scientific">Methyloceanibacter caenitepidi</name>
    <dbReference type="NCBI Taxonomy" id="1384459"/>
    <lineage>
        <taxon>Bacteria</taxon>
        <taxon>Pseudomonadati</taxon>
        <taxon>Pseudomonadota</taxon>
        <taxon>Alphaproteobacteria</taxon>
        <taxon>Hyphomicrobiales</taxon>
        <taxon>Hyphomicrobiaceae</taxon>
        <taxon>Methyloceanibacter</taxon>
    </lineage>
</organism>
<reference evidence="1 2" key="1">
    <citation type="submission" date="2014-09" db="EMBL/GenBank/DDBJ databases">
        <title>Genome sequencing of Methyloceanibacter caenitepidi Gela4.</title>
        <authorList>
            <person name="Takeuchi M."/>
            <person name="Susumu S."/>
            <person name="Kamagata Y."/>
            <person name="Oshima K."/>
            <person name="Hattori M."/>
            <person name="Iwasaki W."/>
        </authorList>
    </citation>
    <scope>NUCLEOTIDE SEQUENCE [LARGE SCALE GENOMIC DNA]</scope>
    <source>
        <strain evidence="1 2">Gela4</strain>
    </source>
</reference>